<dbReference type="PANTHER" id="PTHR45947:SF3">
    <property type="entry name" value="SULFOQUINOVOSYL TRANSFERASE SQD2"/>
    <property type="match status" value="1"/>
</dbReference>
<dbReference type="Pfam" id="PF13439">
    <property type="entry name" value="Glyco_transf_4"/>
    <property type="match status" value="1"/>
</dbReference>
<dbReference type="RefSeq" id="WP_076488443.1">
    <property type="nucleotide sequence ID" value="NZ_FTMS01000007.1"/>
</dbReference>
<dbReference type="OrthoDB" id="9811239at2"/>
<sequence>MIVQIGKYYLPEIGGIENNVRQVAHAASHFCDSAVLCMRKGHGERISFNDVSVQVIKLRSFGCFWRQEITESPIPFLNGLEPDILQFHSPNPLLAYPVWLYLRKNPHVRLVISHHADLQRPGPVRSVANLAFLRLLERADTIISYTRIFAEQSREISRYVDKVTVLPHGVAFPSKEDYVRDEIDISRAKGLRVGFLGRLEAWKGVQILFKALKMCRPETQVIVAGDGTFHTALKKLAEQLQILGQVEFMGHVSGADKEQFFSKIDVLALPSLNCGESYGQALVEAQLRQVPVIASDLPTGVREICDYGRTGLLFPPGNAGALAGALKQLENTSTYRDLAGSAYRRAVSNYSEQAVKDRLKEFYLELIEPLAKIPD</sequence>
<evidence type="ECO:0000313" key="4">
    <source>
        <dbReference type="Proteomes" id="UP000186400"/>
    </source>
</evidence>
<gene>
    <name evidence="3" type="ORF">SAMN05920897_1077</name>
</gene>
<protein>
    <submittedName>
        <fullName evidence="3">Glycosyltransferase involved in cell wall bisynthesis</fullName>
    </submittedName>
</protein>
<dbReference type="AlphaFoldDB" id="A0A1N6RT10"/>
<evidence type="ECO:0000259" key="1">
    <source>
        <dbReference type="Pfam" id="PF00534"/>
    </source>
</evidence>
<dbReference type="Proteomes" id="UP000186400">
    <property type="component" value="Unassembled WGS sequence"/>
</dbReference>
<organism evidence="3 4">
    <name type="scientific">Alkalispirochaeta americana</name>
    <dbReference type="NCBI Taxonomy" id="159291"/>
    <lineage>
        <taxon>Bacteria</taxon>
        <taxon>Pseudomonadati</taxon>
        <taxon>Spirochaetota</taxon>
        <taxon>Spirochaetia</taxon>
        <taxon>Spirochaetales</taxon>
        <taxon>Spirochaetaceae</taxon>
        <taxon>Alkalispirochaeta</taxon>
    </lineage>
</organism>
<reference evidence="3 4" key="1">
    <citation type="submission" date="2017-01" db="EMBL/GenBank/DDBJ databases">
        <authorList>
            <person name="Mah S.A."/>
            <person name="Swanson W.J."/>
            <person name="Moy G.W."/>
            <person name="Vacquier V.D."/>
        </authorList>
    </citation>
    <scope>NUCLEOTIDE SEQUENCE [LARGE SCALE GENOMIC DNA]</scope>
    <source>
        <strain evidence="3 4">ASpG1</strain>
    </source>
</reference>
<feature type="domain" description="Glycosyltransferase subfamily 4-like N-terminal" evidence="2">
    <location>
        <begin position="13"/>
        <end position="170"/>
    </location>
</feature>
<dbReference type="Pfam" id="PF00534">
    <property type="entry name" value="Glycos_transf_1"/>
    <property type="match status" value="1"/>
</dbReference>
<name>A0A1N6RT10_9SPIO</name>
<dbReference type="Gene3D" id="3.40.50.2000">
    <property type="entry name" value="Glycogen Phosphorylase B"/>
    <property type="match status" value="2"/>
</dbReference>
<dbReference type="InterPro" id="IPR001296">
    <property type="entry name" value="Glyco_trans_1"/>
</dbReference>
<dbReference type="InterPro" id="IPR028098">
    <property type="entry name" value="Glyco_trans_4-like_N"/>
</dbReference>
<dbReference type="SUPFAM" id="SSF53756">
    <property type="entry name" value="UDP-Glycosyltransferase/glycogen phosphorylase"/>
    <property type="match status" value="1"/>
</dbReference>
<dbReference type="InterPro" id="IPR050194">
    <property type="entry name" value="Glycosyltransferase_grp1"/>
</dbReference>
<dbReference type="STRING" id="159291.SAMN05920897_1077"/>
<feature type="domain" description="Glycosyl transferase family 1" evidence="1">
    <location>
        <begin position="191"/>
        <end position="336"/>
    </location>
</feature>
<keyword evidence="4" id="KW-1185">Reference proteome</keyword>
<proteinExistence type="predicted"/>
<keyword evidence="3" id="KW-0808">Transferase</keyword>
<dbReference type="GO" id="GO:0016757">
    <property type="term" value="F:glycosyltransferase activity"/>
    <property type="evidence" value="ECO:0007669"/>
    <property type="project" value="InterPro"/>
</dbReference>
<dbReference type="PANTHER" id="PTHR45947">
    <property type="entry name" value="SULFOQUINOVOSYL TRANSFERASE SQD2"/>
    <property type="match status" value="1"/>
</dbReference>
<accession>A0A1N6RT10</accession>
<dbReference type="EMBL" id="FTMS01000007">
    <property type="protein sequence ID" value="SIQ31921.1"/>
    <property type="molecule type" value="Genomic_DNA"/>
</dbReference>
<evidence type="ECO:0000313" key="3">
    <source>
        <dbReference type="EMBL" id="SIQ31921.1"/>
    </source>
</evidence>
<evidence type="ECO:0000259" key="2">
    <source>
        <dbReference type="Pfam" id="PF13439"/>
    </source>
</evidence>